<evidence type="ECO:0000313" key="1">
    <source>
        <dbReference type="EMBL" id="KAJ1897968.1"/>
    </source>
</evidence>
<protein>
    <submittedName>
        <fullName evidence="1">Uncharacterized protein</fullName>
    </submittedName>
</protein>
<proteinExistence type="predicted"/>
<comment type="caution">
    <text evidence="1">The sequence shown here is derived from an EMBL/GenBank/DDBJ whole genome shotgun (WGS) entry which is preliminary data.</text>
</comment>
<name>A0ACC1IP49_9FUNG</name>
<dbReference type="Proteomes" id="UP001150581">
    <property type="component" value="Unassembled WGS sequence"/>
</dbReference>
<keyword evidence="2" id="KW-1185">Reference proteome</keyword>
<organism evidence="1 2">
    <name type="scientific">Kickxella alabastrina</name>
    <dbReference type="NCBI Taxonomy" id="61397"/>
    <lineage>
        <taxon>Eukaryota</taxon>
        <taxon>Fungi</taxon>
        <taxon>Fungi incertae sedis</taxon>
        <taxon>Zoopagomycota</taxon>
        <taxon>Kickxellomycotina</taxon>
        <taxon>Kickxellomycetes</taxon>
        <taxon>Kickxellales</taxon>
        <taxon>Kickxellaceae</taxon>
        <taxon>Kickxella</taxon>
    </lineage>
</organism>
<gene>
    <name evidence="1" type="ORF">LPJ66_003039</name>
</gene>
<dbReference type="EMBL" id="JANBPG010000281">
    <property type="protein sequence ID" value="KAJ1897968.1"/>
    <property type="molecule type" value="Genomic_DNA"/>
</dbReference>
<sequence length="335" mass="36807">MSGQQQQQQPQLPQQQQQQPAIRYAPNQQFVARPGQLGMAAAPHQLQLQLQQQQLQQHQQQQQQRPPMMQFRPGMSQQQPPLQTYMGATNPRSGNGNVTAAYNPIQQQQQHMRPSSGRPSAPTAIYQNTNINIAGVVVGQAPQPHPALIQPQIPTARKRKTNKLTATTPTVASASASAATTVAGGAADSAMDDSVSGDEIDVQPYAVAVGRYQNNHNLMSEIFVALPNSAVELPRHYYEELDRVVVERDLGRLEVEAKECEKAHAERVEAVERGRGEFRGVMEELARAGAGDVDMVRAKLAGVLGMEFVDNPFRTMERVPVDRIDAVEGAVYKQL</sequence>
<evidence type="ECO:0000313" key="2">
    <source>
        <dbReference type="Proteomes" id="UP001150581"/>
    </source>
</evidence>
<reference evidence="1" key="1">
    <citation type="submission" date="2022-07" db="EMBL/GenBank/DDBJ databases">
        <title>Phylogenomic reconstructions and comparative analyses of Kickxellomycotina fungi.</title>
        <authorList>
            <person name="Reynolds N.K."/>
            <person name="Stajich J.E."/>
            <person name="Barry K."/>
            <person name="Grigoriev I.V."/>
            <person name="Crous P."/>
            <person name="Smith M.E."/>
        </authorList>
    </citation>
    <scope>NUCLEOTIDE SEQUENCE</scope>
    <source>
        <strain evidence="1">Benny 63K</strain>
    </source>
</reference>
<accession>A0ACC1IP49</accession>